<dbReference type="InterPro" id="IPR002740">
    <property type="entry name" value="EVE_domain"/>
</dbReference>
<dbReference type="PANTHER" id="PTHR14087:SF7">
    <property type="entry name" value="THYMOCYTE NUCLEAR PROTEIN 1"/>
    <property type="match status" value="1"/>
</dbReference>
<keyword evidence="3" id="KW-1185">Reference proteome</keyword>
<dbReference type="InterPro" id="IPR052181">
    <property type="entry name" value="5hmC_binding"/>
</dbReference>
<feature type="domain" description="EVE" evidence="1">
    <location>
        <begin position="2"/>
        <end position="132"/>
    </location>
</feature>
<dbReference type="EMBL" id="QGNY01000004">
    <property type="protein sequence ID" value="PWS31373.1"/>
    <property type="molecule type" value="Genomic_DNA"/>
</dbReference>
<dbReference type="InterPro" id="IPR047197">
    <property type="entry name" value="THYN1-like_EVE"/>
</dbReference>
<protein>
    <submittedName>
        <fullName evidence="2">EVE domain-containing protein</fullName>
    </submittedName>
</protein>
<proteinExistence type="predicted"/>
<name>A0A317EZH2_9SPHI</name>
<dbReference type="Gene3D" id="3.10.590.10">
    <property type="entry name" value="ph1033 like domains"/>
    <property type="match status" value="1"/>
</dbReference>
<dbReference type="SUPFAM" id="SSF88697">
    <property type="entry name" value="PUA domain-like"/>
    <property type="match status" value="1"/>
</dbReference>
<dbReference type="Pfam" id="PF01878">
    <property type="entry name" value="EVE"/>
    <property type="match status" value="1"/>
</dbReference>
<dbReference type="InterPro" id="IPR015947">
    <property type="entry name" value="PUA-like_sf"/>
</dbReference>
<organism evidence="2 3">
    <name type="scientific">Pedobacter paludis</name>
    <dbReference type="NCBI Taxonomy" id="2203212"/>
    <lineage>
        <taxon>Bacteria</taxon>
        <taxon>Pseudomonadati</taxon>
        <taxon>Bacteroidota</taxon>
        <taxon>Sphingobacteriia</taxon>
        <taxon>Sphingobacteriales</taxon>
        <taxon>Sphingobacteriaceae</taxon>
        <taxon>Pedobacter</taxon>
    </lineage>
</organism>
<gene>
    <name evidence="2" type="ORF">DF947_12275</name>
</gene>
<dbReference type="AlphaFoldDB" id="A0A317EZH2"/>
<reference evidence="3" key="1">
    <citation type="submission" date="2018-05" db="EMBL/GenBank/DDBJ databases">
        <title>Pedobacter paludis sp. nov., isolated from wetland soil.</title>
        <authorList>
            <person name="Zhang Y."/>
        </authorList>
    </citation>
    <scope>NUCLEOTIDE SEQUENCE [LARGE SCALE GENOMIC DNA]</scope>
    <source>
        <strain evidence="3">R-8</strain>
    </source>
</reference>
<dbReference type="PANTHER" id="PTHR14087">
    <property type="entry name" value="THYMOCYTE NUCLEAR PROTEIN 1"/>
    <property type="match status" value="1"/>
</dbReference>
<dbReference type="OrthoDB" id="9791347at2"/>
<dbReference type="Proteomes" id="UP000245391">
    <property type="component" value="Unassembled WGS sequence"/>
</dbReference>
<dbReference type="RefSeq" id="WP_109930188.1">
    <property type="nucleotide sequence ID" value="NZ_QGNY01000004.1"/>
</dbReference>
<accession>A0A317EZH2</accession>
<sequence length="134" mass="15441">MNHWLVKSEPFKYSWEKFNIDGRTFWDGVRNYQARNNLKAMKEGDLVLFYHSNEGKNVVGIAKVVKEFYQDPTTDDTNWVVVDLSPVETLKTPVSLEQIKAEESLADISLVRQGRLSVMPLKAEEFDKILEMGS</sequence>
<dbReference type="CDD" id="cd21133">
    <property type="entry name" value="EVE"/>
    <property type="match status" value="1"/>
</dbReference>
<evidence type="ECO:0000313" key="3">
    <source>
        <dbReference type="Proteomes" id="UP000245391"/>
    </source>
</evidence>
<evidence type="ECO:0000313" key="2">
    <source>
        <dbReference type="EMBL" id="PWS31373.1"/>
    </source>
</evidence>
<evidence type="ECO:0000259" key="1">
    <source>
        <dbReference type="Pfam" id="PF01878"/>
    </source>
</evidence>
<comment type="caution">
    <text evidence="2">The sequence shown here is derived from an EMBL/GenBank/DDBJ whole genome shotgun (WGS) entry which is preliminary data.</text>
</comment>